<keyword evidence="3" id="KW-1185">Reference proteome</keyword>
<comment type="caution">
    <text evidence="2">The sequence shown here is derived from an EMBL/GenBank/DDBJ whole genome shotgun (WGS) entry which is preliminary data.</text>
</comment>
<protein>
    <submittedName>
        <fullName evidence="2">Tubby-like protein 4 isoform X1</fullName>
    </submittedName>
</protein>
<organism evidence="2 3">
    <name type="scientific">Iris pallida</name>
    <name type="common">Sweet iris</name>
    <dbReference type="NCBI Taxonomy" id="29817"/>
    <lineage>
        <taxon>Eukaryota</taxon>
        <taxon>Viridiplantae</taxon>
        <taxon>Streptophyta</taxon>
        <taxon>Embryophyta</taxon>
        <taxon>Tracheophyta</taxon>
        <taxon>Spermatophyta</taxon>
        <taxon>Magnoliopsida</taxon>
        <taxon>Liliopsida</taxon>
        <taxon>Asparagales</taxon>
        <taxon>Iridaceae</taxon>
        <taxon>Iridoideae</taxon>
        <taxon>Irideae</taxon>
        <taxon>Iris</taxon>
    </lineage>
</organism>
<name>A0AAX6GES8_IRIPA</name>
<accession>A0AAX6GES8</accession>
<dbReference type="AlphaFoldDB" id="A0AAX6GES8"/>
<evidence type="ECO:0000256" key="1">
    <source>
        <dbReference type="SAM" id="SignalP"/>
    </source>
</evidence>
<feature type="chain" id="PRO_5043859035" evidence="1">
    <location>
        <begin position="19"/>
        <end position="83"/>
    </location>
</feature>
<keyword evidence="1" id="KW-0732">Signal</keyword>
<sequence length="83" mass="9400">MWSLFLQELLCFLLGSDAPLHKRKVEMESSSNIKEADGVEMRSQAAFSLQSGVEDPSTILKELKIYLCQIIFTSLGYFVRIVV</sequence>
<gene>
    <name evidence="2" type="ORF">M6B38_369015</name>
</gene>
<dbReference type="EMBL" id="JANAVB010020398">
    <property type="protein sequence ID" value="KAJ6827244.1"/>
    <property type="molecule type" value="Genomic_DNA"/>
</dbReference>
<proteinExistence type="predicted"/>
<evidence type="ECO:0000313" key="2">
    <source>
        <dbReference type="EMBL" id="KAJ6827244.1"/>
    </source>
</evidence>
<reference evidence="2" key="1">
    <citation type="journal article" date="2023" name="GigaByte">
        <title>Genome assembly of the bearded iris, Iris pallida Lam.</title>
        <authorList>
            <person name="Bruccoleri R.E."/>
            <person name="Oakeley E.J."/>
            <person name="Faust A.M.E."/>
            <person name="Altorfer M."/>
            <person name="Dessus-Babus S."/>
            <person name="Burckhardt D."/>
            <person name="Oertli M."/>
            <person name="Naumann U."/>
            <person name="Petersen F."/>
            <person name="Wong J."/>
        </authorList>
    </citation>
    <scope>NUCLEOTIDE SEQUENCE</scope>
    <source>
        <strain evidence="2">GSM-AAB239-AS_SAM_17_03QT</strain>
    </source>
</reference>
<feature type="signal peptide" evidence="1">
    <location>
        <begin position="1"/>
        <end position="18"/>
    </location>
</feature>
<evidence type="ECO:0000313" key="3">
    <source>
        <dbReference type="Proteomes" id="UP001140949"/>
    </source>
</evidence>
<reference evidence="2" key="2">
    <citation type="submission" date="2023-04" db="EMBL/GenBank/DDBJ databases">
        <authorList>
            <person name="Bruccoleri R.E."/>
            <person name="Oakeley E.J."/>
            <person name="Faust A.-M."/>
            <person name="Dessus-Babus S."/>
            <person name="Altorfer M."/>
            <person name="Burckhardt D."/>
            <person name="Oertli M."/>
            <person name="Naumann U."/>
            <person name="Petersen F."/>
            <person name="Wong J."/>
        </authorList>
    </citation>
    <scope>NUCLEOTIDE SEQUENCE</scope>
    <source>
        <strain evidence="2">GSM-AAB239-AS_SAM_17_03QT</strain>
        <tissue evidence="2">Leaf</tissue>
    </source>
</reference>
<dbReference type="Proteomes" id="UP001140949">
    <property type="component" value="Unassembled WGS sequence"/>
</dbReference>